<dbReference type="InterPro" id="IPR036388">
    <property type="entry name" value="WH-like_DNA-bd_sf"/>
</dbReference>
<evidence type="ECO:0000313" key="11">
    <source>
        <dbReference type="Proteomes" id="UP000000379"/>
    </source>
</evidence>
<dbReference type="GO" id="GO:0006355">
    <property type="term" value="P:regulation of DNA-templated transcription"/>
    <property type="evidence" value="ECO:0007669"/>
    <property type="project" value="InterPro"/>
</dbReference>
<name>D7CU27_TRURR</name>
<dbReference type="PROSITE" id="PS51755">
    <property type="entry name" value="OMPR_PHOB"/>
    <property type="match status" value="1"/>
</dbReference>
<evidence type="ECO:0000313" key="10">
    <source>
        <dbReference type="EMBL" id="ADI13925.1"/>
    </source>
</evidence>
<dbReference type="SMART" id="SM00448">
    <property type="entry name" value="REC"/>
    <property type="match status" value="1"/>
</dbReference>
<keyword evidence="11" id="KW-1185">Reference proteome</keyword>
<evidence type="ECO:0000256" key="5">
    <source>
        <dbReference type="ARBA" id="ARBA00023163"/>
    </source>
</evidence>
<organism evidence="10 11">
    <name type="scientific">Truepera radiovictrix (strain DSM 17093 / CIP 108686 / LMG 22925 / RQ-24)</name>
    <dbReference type="NCBI Taxonomy" id="649638"/>
    <lineage>
        <taxon>Bacteria</taxon>
        <taxon>Thermotogati</taxon>
        <taxon>Deinococcota</taxon>
        <taxon>Deinococci</taxon>
        <taxon>Trueperales</taxon>
        <taxon>Trueperaceae</taxon>
        <taxon>Truepera</taxon>
    </lineage>
</organism>
<evidence type="ECO:0000259" key="8">
    <source>
        <dbReference type="PROSITE" id="PS50110"/>
    </source>
</evidence>
<dbReference type="InterPro" id="IPR001867">
    <property type="entry name" value="OmpR/PhoB-type_DNA-bd"/>
</dbReference>
<keyword evidence="1 6" id="KW-0597">Phosphoprotein</keyword>
<keyword evidence="4 7" id="KW-0238">DNA-binding</keyword>
<evidence type="ECO:0000259" key="9">
    <source>
        <dbReference type="PROSITE" id="PS51755"/>
    </source>
</evidence>
<dbReference type="InterPro" id="IPR001789">
    <property type="entry name" value="Sig_transdc_resp-reg_receiver"/>
</dbReference>
<dbReference type="Pfam" id="PF00486">
    <property type="entry name" value="Trans_reg_C"/>
    <property type="match status" value="1"/>
</dbReference>
<dbReference type="Gene3D" id="1.10.10.10">
    <property type="entry name" value="Winged helix-like DNA-binding domain superfamily/Winged helix DNA-binding domain"/>
    <property type="match status" value="1"/>
</dbReference>
<evidence type="ECO:0000256" key="3">
    <source>
        <dbReference type="ARBA" id="ARBA00023015"/>
    </source>
</evidence>
<dbReference type="CDD" id="cd00383">
    <property type="entry name" value="trans_reg_C"/>
    <property type="match status" value="1"/>
</dbReference>
<dbReference type="Gene3D" id="6.10.250.690">
    <property type="match status" value="1"/>
</dbReference>
<dbReference type="PANTHER" id="PTHR48111">
    <property type="entry name" value="REGULATOR OF RPOS"/>
    <property type="match status" value="1"/>
</dbReference>
<dbReference type="GO" id="GO:0000156">
    <property type="term" value="F:phosphorelay response regulator activity"/>
    <property type="evidence" value="ECO:0007669"/>
    <property type="project" value="TreeGrafter"/>
</dbReference>
<dbReference type="GO" id="GO:0032993">
    <property type="term" value="C:protein-DNA complex"/>
    <property type="evidence" value="ECO:0007669"/>
    <property type="project" value="TreeGrafter"/>
</dbReference>
<protein>
    <submittedName>
        <fullName evidence="10">Two component transcriptional regulator, winged helix family</fullName>
    </submittedName>
</protein>
<dbReference type="Pfam" id="PF00072">
    <property type="entry name" value="Response_reg"/>
    <property type="match status" value="1"/>
</dbReference>
<dbReference type="InterPro" id="IPR011006">
    <property type="entry name" value="CheY-like_superfamily"/>
</dbReference>
<reference evidence="10 11" key="2">
    <citation type="journal article" date="2011" name="Stand. Genomic Sci.">
        <title>Complete genome sequence of Truepera radiovictrix type strain (RQ-24).</title>
        <authorList>
            <person name="Ivanova N."/>
            <person name="Rohde C."/>
            <person name="Munk C."/>
            <person name="Nolan M."/>
            <person name="Lucas S."/>
            <person name="Del Rio T.G."/>
            <person name="Tice H."/>
            <person name="Deshpande S."/>
            <person name="Cheng J.F."/>
            <person name="Tapia R."/>
            <person name="Han C."/>
            <person name="Goodwin L."/>
            <person name="Pitluck S."/>
            <person name="Liolios K."/>
            <person name="Mavromatis K."/>
            <person name="Mikhailova N."/>
            <person name="Pati A."/>
            <person name="Chen A."/>
            <person name="Palaniappan K."/>
            <person name="Land M."/>
            <person name="Hauser L."/>
            <person name="Chang Y.J."/>
            <person name="Jeffries C.D."/>
            <person name="Brambilla E."/>
            <person name="Rohde M."/>
            <person name="Goker M."/>
            <person name="Tindall B.J."/>
            <person name="Woyke T."/>
            <person name="Bristow J."/>
            <person name="Eisen J.A."/>
            <person name="Markowitz V."/>
            <person name="Hugenholtz P."/>
            <person name="Kyrpides N.C."/>
            <person name="Klenk H.P."/>
            <person name="Lapidus A."/>
        </authorList>
    </citation>
    <scope>NUCLEOTIDE SEQUENCE [LARGE SCALE GENOMIC DNA]</scope>
    <source>
        <strain evidence="11">DSM 17093 / CIP 108686 / LMG 22925 / RQ-24</strain>
    </source>
</reference>
<feature type="modified residue" description="4-aspartylphosphate" evidence="6">
    <location>
        <position position="53"/>
    </location>
</feature>
<dbReference type="SUPFAM" id="SSF52172">
    <property type="entry name" value="CheY-like"/>
    <property type="match status" value="1"/>
</dbReference>
<gene>
    <name evidence="10" type="ordered locus">Trad_0791</name>
</gene>
<dbReference type="PROSITE" id="PS50110">
    <property type="entry name" value="RESPONSE_REGULATORY"/>
    <property type="match status" value="1"/>
</dbReference>
<evidence type="ECO:0000256" key="4">
    <source>
        <dbReference type="ARBA" id="ARBA00023125"/>
    </source>
</evidence>
<dbReference type="SMART" id="SM00862">
    <property type="entry name" value="Trans_reg_C"/>
    <property type="match status" value="1"/>
</dbReference>
<evidence type="ECO:0000256" key="2">
    <source>
        <dbReference type="ARBA" id="ARBA00023012"/>
    </source>
</evidence>
<dbReference type="RefSeq" id="WP_013177297.1">
    <property type="nucleotide sequence ID" value="NC_014221.1"/>
</dbReference>
<dbReference type="Gene3D" id="3.40.50.2300">
    <property type="match status" value="1"/>
</dbReference>
<dbReference type="KEGG" id="tra:Trad_0791"/>
<dbReference type="Proteomes" id="UP000000379">
    <property type="component" value="Chromosome"/>
</dbReference>
<dbReference type="EMBL" id="CP002049">
    <property type="protein sequence ID" value="ADI13925.1"/>
    <property type="molecule type" value="Genomic_DNA"/>
</dbReference>
<dbReference type="HOGENOM" id="CLU_000445_30_4_0"/>
<keyword evidence="5" id="KW-0804">Transcription</keyword>
<dbReference type="STRING" id="649638.Trad_0791"/>
<dbReference type="PANTHER" id="PTHR48111:SF1">
    <property type="entry name" value="TWO-COMPONENT RESPONSE REGULATOR ORR33"/>
    <property type="match status" value="1"/>
</dbReference>
<keyword evidence="2" id="KW-0902">Two-component regulatory system</keyword>
<dbReference type="GO" id="GO:0005829">
    <property type="term" value="C:cytosol"/>
    <property type="evidence" value="ECO:0007669"/>
    <property type="project" value="TreeGrafter"/>
</dbReference>
<evidence type="ECO:0000256" key="1">
    <source>
        <dbReference type="ARBA" id="ARBA00022553"/>
    </source>
</evidence>
<dbReference type="OrthoDB" id="9790442at2"/>
<dbReference type="AlphaFoldDB" id="D7CU27"/>
<accession>D7CU27</accession>
<feature type="domain" description="OmpR/PhoB-type" evidence="9">
    <location>
        <begin position="126"/>
        <end position="223"/>
    </location>
</feature>
<dbReference type="InterPro" id="IPR039420">
    <property type="entry name" value="WalR-like"/>
</dbReference>
<dbReference type="GO" id="GO:0000976">
    <property type="term" value="F:transcription cis-regulatory region binding"/>
    <property type="evidence" value="ECO:0007669"/>
    <property type="project" value="TreeGrafter"/>
</dbReference>
<dbReference type="eggNOG" id="COG0745">
    <property type="taxonomic scope" value="Bacteria"/>
</dbReference>
<sequence>MNATILVVEDDLRLAKLLQQELSHDGHRVEVVHNGTDALVRADERAFDLVVLDLNLPDMDGVEVAERLRSGGEFGASILMLTARGDVKSRVEGLYAGASDYMTKPFSVQELLARVHVRLRERARPAEVIRHGELVLEPGTGHCAVAGQPLALTSLEFRLLELFLTHKGRIFSKEDVEDRLYGADRLPGSNTIEVFVSNLRKKLAAAGMNGMIQTVRGMGYVVR</sequence>
<keyword evidence="3" id="KW-0805">Transcription regulation</keyword>
<evidence type="ECO:0000256" key="6">
    <source>
        <dbReference type="PROSITE-ProRule" id="PRU00169"/>
    </source>
</evidence>
<feature type="DNA-binding region" description="OmpR/PhoB-type" evidence="7">
    <location>
        <begin position="126"/>
        <end position="223"/>
    </location>
</feature>
<proteinExistence type="predicted"/>
<feature type="domain" description="Response regulatory" evidence="8">
    <location>
        <begin position="4"/>
        <end position="119"/>
    </location>
</feature>
<evidence type="ECO:0000256" key="7">
    <source>
        <dbReference type="PROSITE-ProRule" id="PRU01091"/>
    </source>
</evidence>
<reference evidence="11" key="1">
    <citation type="submission" date="2010-05" db="EMBL/GenBank/DDBJ databases">
        <title>The complete genome of Truepera radiovictris DSM 17093.</title>
        <authorList>
            <consortium name="US DOE Joint Genome Institute (JGI-PGF)"/>
            <person name="Lucas S."/>
            <person name="Copeland A."/>
            <person name="Lapidus A."/>
            <person name="Glavina del Rio T."/>
            <person name="Dalin E."/>
            <person name="Tice H."/>
            <person name="Bruce D."/>
            <person name="Goodwin L."/>
            <person name="Pitluck S."/>
            <person name="Kyrpides N."/>
            <person name="Mavromatis K."/>
            <person name="Ovchinnikova G."/>
            <person name="Munk A.C."/>
            <person name="Detter J.C."/>
            <person name="Han C."/>
            <person name="Tapia R."/>
            <person name="Land M."/>
            <person name="Hauser L."/>
            <person name="Markowitz V."/>
            <person name="Cheng J.-F."/>
            <person name="Hugenholtz P."/>
            <person name="Woyke T."/>
            <person name="Wu D."/>
            <person name="Tindall B."/>
            <person name="Pomrenke H.G."/>
            <person name="Brambilla E."/>
            <person name="Klenk H.-P."/>
            <person name="Eisen J.A."/>
        </authorList>
    </citation>
    <scope>NUCLEOTIDE SEQUENCE [LARGE SCALE GENOMIC DNA]</scope>
    <source>
        <strain evidence="11">DSM 17093 / CIP 108686 / LMG 22925 / RQ-24</strain>
    </source>
</reference>